<sequence>MAVSDRKAEMRHPLRTGRTLVVLGGFALSGCSPTGVGGGWSVTSALAELPASAVGDQLILQTAENKGALRRPASSEAKTPIPATGCPR</sequence>
<feature type="region of interest" description="Disordered" evidence="1">
    <location>
        <begin position="66"/>
        <end position="88"/>
    </location>
</feature>
<accession>A0A1Q2D0F9</accession>
<name>A0A1Q2D0F9_9ACTN</name>
<dbReference type="EMBL" id="CP019607">
    <property type="protein sequence ID" value="AQP51812.1"/>
    <property type="molecule type" value="Genomic_DNA"/>
</dbReference>
<evidence type="ECO:0000313" key="3">
    <source>
        <dbReference type="Proteomes" id="UP000188235"/>
    </source>
</evidence>
<dbReference type="KEGG" id="tfa:BW733_14250"/>
<reference evidence="2 3" key="1">
    <citation type="journal article" date="2008" name="Int. J. Syst. Evol. Microbiol.">
        <title>Tessaracoccus flavescens sp. nov., isolated from marine sediment.</title>
        <authorList>
            <person name="Lee D.W."/>
            <person name="Lee S.D."/>
        </authorList>
    </citation>
    <scope>NUCLEOTIDE SEQUENCE [LARGE SCALE GENOMIC DNA]</scope>
    <source>
        <strain evidence="2 3">SST-39T</strain>
    </source>
</reference>
<evidence type="ECO:0000256" key="1">
    <source>
        <dbReference type="SAM" id="MobiDB-lite"/>
    </source>
</evidence>
<evidence type="ECO:0000313" key="2">
    <source>
        <dbReference type="EMBL" id="AQP51812.1"/>
    </source>
</evidence>
<protein>
    <submittedName>
        <fullName evidence="2">Uncharacterized protein</fullName>
    </submittedName>
</protein>
<dbReference type="STRING" id="399497.BW733_14250"/>
<dbReference type="PROSITE" id="PS51257">
    <property type="entry name" value="PROKAR_LIPOPROTEIN"/>
    <property type="match status" value="1"/>
</dbReference>
<proteinExistence type="predicted"/>
<organism evidence="2 3">
    <name type="scientific">Tessaracoccus flavescens</name>
    <dbReference type="NCBI Taxonomy" id="399497"/>
    <lineage>
        <taxon>Bacteria</taxon>
        <taxon>Bacillati</taxon>
        <taxon>Actinomycetota</taxon>
        <taxon>Actinomycetes</taxon>
        <taxon>Propionibacteriales</taxon>
        <taxon>Propionibacteriaceae</taxon>
        <taxon>Tessaracoccus</taxon>
    </lineage>
</organism>
<dbReference type="Proteomes" id="UP000188235">
    <property type="component" value="Chromosome"/>
</dbReference>
<dbReference type="AlphaFoldDB" id="A0A1Q2D0F9"/>
<keyword evidence="3" id="KW-1185">Reference proteome</keyword>
<gene>
    <name evidence="2" type="ORF">BW733_14250</name>
</gene>